<proteinExistence type="inferred from homology"/>
<evidence type="ECO:0000256" key="2">
    <source>
        <dbReference type="ARBA" id="ARBA00001947"/>
    </source>
</evidence>
<evidence type="ECO:0000256" key="10">
    <source>
        <dbReference type="ARBA" id="ARBA00023125"/>
    </source>
</evidence>
<comment type="caution">
    <text evidence="19">The sequence shown here is derived from an EMBL/GenBank/DDBJ whole genome shotgun (WGS) entry which is preliminary data.</text>
</comment>
<dbReference type="Proteomes" id="UP001221763">
    <property type="component" value="Unassembled WGS sequence"/>
</dbReference>
<dbReference type="Pfam" id="PF06831">
    <property type="entry name" value="H2TH"/>
    <property type="match status" value="1"/>
</dbReference>
<dbReference type="PROSITE" id="PS51066">
    <property type="entry name" value="ZF_FPG_2"/>
    <property type="match status" value="1"/>
</dbReference>
<dbReference type="InterPro" id="IPR020629">
    <property type="entry name" value="FPG_Glyclase"/>
</dbReference>
<evidence type="ECO:0000256" key="3">
    <source>
        <dbReference type="ARBA" id="ARBA00009409"/>
    </source>
</evidence>
<gene>
    <name evidence="19" type="ORF">M8044_000106</name>
</gene>
<dbReference type="PROSITE" id="PS01242">
    <property type="entry name" value="ZF_FPG_1"/>
    <property type="match status" value="1"/>
</dbReference>
<keyword evidence="9" id="KW-0862">Zinc</keyword>
<dbReference type="SUPFAM" id="SSF81624">
    <property type="entry name" value="N-terminal domain of MutM-like DNA repair proteins"/>
    <property type="match status" value="1"/>
</dbReference>
<dbReference type="Gene3D" id="1.10.8.50">
    <property type="match status" value="1"/>
</dbReference>
<keyword evidence="6" id="KW-0227">DNA damage</keyword>
<sequence length="271" mass="31957">MPELPEVEVTINYLKQKIIDTKIEKIQIFHPPSLQSIHNLENIKGKHFLDIQRKGKFLLFFLEQNWVLIGHLRMEGKIYIHSLKECDTIHKYENFRIFLKNNKVFRYYDFRKFGRFNLYKKEKYLEESGLNKLALDPFLIKDIDFFQKIKNKKIAIKKILLDQKIISGIGNIYASEMLFLAKIHPETLANSLNLTKIKILLAKAKEILNKAIYYGGTSISSFEALGIKGSYQKKLLVYKRDKENCHICKEKIEKKKIGNRSSYFCVQCQQI</sequence>
<dbReference type="Pfam" id="PF01149">
    <property type="entry name" value="Fapy_DNA_glyco"/>
    <property type="match status" value="1"/>
</dbReference>
<evidence type="ECO:0000256" key="12">
    <source>
        <dbReference type="ARBA" id="ARBA00023239"/>
    </source>
</evidence>
<evidence type="ECO:0000256" key="16">
    <source>
        <dbReference type="PROSITE-ProRule" id="PRU00391"/>
    </source>
</evidence>
<evidence type="ECO:0000256" key="9">
    <source>
        <dbReference type="ARBA" id="ARBA00022833"/>
    </source>
</evidence>
<comment type="subunit">
    <text evidence="4">Monomer.</text>
</comment>
<evidence type="ECO:0000313" key="19">
    <source>
        <dbReference type="EMBL" id="MDC9031887.1"/>
    </source>
</evidence>
<evidence type="ECO:0000256" key="8">
    <source>
        <dbReference type="ARBA" id="ARBA00022801"/>
    </source>
</evidence>
<evidence type="ECO:0000256" key="4">
    <source>
        <dbReference type="ARBA" id="ARBA00011245"/>
    </source>
</evidence>
<keyword evidence="13" id="KW-0511">Multifunctional enzyme</keyword>
<evidence type="ECO:0000256" key="7">
    <source>
        <dbReference type="ARBA" id="ARBA00022771"/>
    </source>
</evidence>
<comment type="similarity">
    <text evidence="3">Belongs to the FPG family.</text>
</comment>
<reference evidence="19 20" key="1">
    <citation type="journal article" date="2023" name="Plant">
        <title>Draft Genome Sequence Resource of CBPPT1, a 'Candidatus Phytoplasma trifolii'-Related Strain Associated with Potato Purple Top Disease in the Columbia Basin, U.S.A.</title>
        <authorList>
            <person name="Wei W."/>
            <person name="Shao J."/>
            <person name="Bottner-Parker K.D."/>
            <person name="Zhao Y."/>
        </authorList>
    </citation>
    <scope>NUCLEOTIDE SEQUENCE [LARGE SCALE GENOMIC DNA]</scope>
    <source>
        <strain evidence="19 20">CBPPT1</strain>
    </source>
</reference>
<evidence type="ECO:0000259" key="17">
    <source>
        <dbReference type="PROSITE" id="PS51066"/>
    </source>
</evidence>
<dbReference type="PANTHER" id="PTHR22993:SF9">
    <property type="entry name" value="FORMAMIDOPYRIMIDINE-DNA GLYCOSYLASE"/>
    <property type="match status" value="1"/>
</dbReference>
<keyword evidence="10" id="KW-0238">DNA-binding</keyword>
<evidence type="ECO:0000256" key="11">
    <source>
        <dbReference type="ARBA" id="ARBA00023204"/>
    </source>
</evidence>
<organism evidence="19 20">
    <name type="scientific">Columbia Basin potato purple top phytoplasma</name>
    <dbReference type="NCBI Taxonomy" id="307134"/>
    <lineage>
        <taxon>Bacteria</taxon>
        <taxon>Bacillati</taxon>
        <taxon>Mycoplasmatota</taxon>
        <taxon>Mollicutes</taxon>
        <taxon>Acholeplasmatales</taxon>
        <taxon>Acholeplasmataceae</taxon>
        <taxon>Candidatus Phytoplasma</taxon>
        <taxon>16SrVI (Clover proliferation group)</taxon>
    </lineage>
</organism>
<dbReference type="RefSeq" id="WP_273585118.1">
    <property type="nucleotide sequence ID" value="NZ_JANHJP010000002.1"/>
</dbReference>
<keyword evidence="5" id="KW-0479">Metal-binding</keyword>
<dbReference type="PROSITE" id="PS51068">
    <property type="entry name" value="FPG_CAT"/>
    <property type="match status" value="1"/>
</dbReference>
<feature type="domain" description="FPG-type" evidence="17">
    <location>
        <begin position="236"/>
        <end position="270"/>
    </location>
</feature>
<dbReference type="NCBIfam" id="NF002211">
    <property type="entry name" value="PRK01103.1"/>
    <property type="match status" value="1"/>
</dbReference>
<evidence type="ECO:0000259" key="18">
    <source>
        <dbReference type="PROSITE" id="PS51068"/>
    </source>
</evidence>
<dbReference type="SMART" id="SM00898">
    <property type="entry name" value="Fapy_DNA_glyco"/>
    <property type="match status" value="1"/>
</dbReference>
<dbReference type="SUPFAM" id="SSF46946">
    <property type="entry name" value="S13-like H2TH domain"/>
    <property type="match status" value="1"/>
</dbReference>
<dbReference type="InterPro" id="IPR015887">
    <property type="entry name" value="DNA_glyclase_Znf_dom_DNA_BS"/>
</dbReference>
<comment type="catalytic activity">
    <reaction evidence="15">
        <text>2'-deoxyribonucleotide-(2'-deoxyribose 5'-phosphate)-2'-deoxyribonucleotide-DNA = a 3'-end 2'-deoxyribonucleotide-(2,3-dehydro-2,3-deoxyribose 5'-phosphate)-DNA + a 5'-end 5'-phospho-2'-deoxyribonucleoside-DNA + H(+)</text>
        <dbReference type="Rhea" id="RHEA:66592"/>
        <dbReference type="Rhea" id="RHEA-COMP:13180"/>
        <dbReference type="Rhea" id="RHEA-COMP:16897"/>
        <dbReference type="Rhea" id="RHEA-COMP:17067"/>
        <dbReference type="ChEBI" id="CHEBI:15378"/>
        <dbReference type="ChEBI" id="CHEBI:136412"/>
        <dbReference type="ChEBI" id="CHEBI:157695"/>
        <dbReference type="ChEBI" id="CHEBI:167181"/>
        <dbReference type="EC" id="4.2.99.18"/>
    </reaction>
</comment>
<dbReference type="NCBIfam" id="TIGR00577">
    <property type="entry name" value="fpg"/>
    <property type="match status" value="1"/>
</dbReference>
<dbReference type="EMBL" id="JANHJP010000002">
    <property type="protein sequence ID" value="MDC9031887.1"/>
    <property type="molecule type" value="Genomic_DNA"/>
</dbReference>
<dbReference type="InterPro" id="IPR015886">
    <property type="entry name" value="H2TH_FPG"/>
</dbReference>
<dbReference type="InterPro" id="IPR012319">
    <property type="entry name" value="FPG_cat"/>
</dbReference>
<evidence type="ECO:0000313" key="20">
    <source>
        <dbReference type="Proteomes" id="UP001221763"/>
    </source>
</evidence>
<keyword evidence="7 16" id="KW-0863">Zinc-finger</keyword>
<keyword evidence="11" id="KW-0234">DNA repair</keyword>
<dbReference type="InterPro" id="IPR000214">
    <property type="entry name" value="Znf_DNA_glyclase/AP_lyase"/>
</dbReference>
<keyword evidence="12" id="KW-0456">Lyase</keyword>
<evidence type="ECO:0000256" key="1">
    <source>
        <dbReference type="ARBA" id="ARBA00001668"/>
    </source>
</evidence>
<name>A0ABT5L8K1_9MOLU</name>
<protein>
    <submittedName>
        <fullName evidence="19">DNA-formamidopyrimidine glycosylase</fullName>
    </submittedName>
</protein>
<dbReference type="CDD" id="cd08966">
    <property type="entry name" value="EcFpg-like_N"/>
    <property type="match status" value="1"/>
</dbReference>
<keyword evidence="8" id="KW-0378">Hydrolase</keyword>
<evidence type="ECO:0000256" key="13">
    <source>
        <dbReference type="ARBA" id="ARBA00023268"/>
    </source>
</evidence>
<dbReference type="PANTHER" id="PTHR22993">
    <property type="entry name" value="FORMAMIDOPYRIMIDINE-DNA GLYCOSYLASE"/>
    <property type="match status" value="1"/>
</dbReference>
<dbReference type="InterPro" id="IPR035937">
    <property type="entry name" value="FPG_N"/>
</dbReference>
<comment type="cofactor">
    <cofactor evidence="2">
        <name>Zn(2+)</name>
        <dbReference type="ChEBI" id="CHEBI:29105"/>
    </cofactor>
</comment>
<dbReference type="SUPFAM" id="SSF57716">
    <property type="entry name" value="Glucocorticoid receptor-like (DNA-binding domain)"/>
    <property type="match status" value="1"/>
</dbReference>
<evidence type="ECO:0000256" key="14">
    <source>
        <dbReference type="ARBA" id="ARBA00023295"/>
    </source>
</evidence>
<accession>A0ABT5L8K1</accession>
<evidence type="ECO:0000256" key="6">
    <source>
        <dbReference type="ARBA" id="ARBA00022763"/>
    </source>
</evidence>
<dbReference type="InterPro" id="IPR010979">
    <property type="entry name" value="Ribosomal_uS13-like_H2TH"/>
</dbReference>
<comment type="catalytic activity">
    <reaction evidence="1">
        <text>Hydrolysis of DNA containing ring-opened 7-methylguanine residues, releasing 2,6-diamino-4-hydroxy-5-(N-methyl)formamidopyrimidine.</text>
        <dbReference type="EC" id="3.2.2.23"/>
    </reaction>
</comment>
<keyword evidence="14" id="KW-0326">Glycosidase</keyword>
<evidence type="ECO:0000256" key="5">
    <source>
        <dbReference type="ARBA" id="ARBA00022723"/>
    </source>
</evidence>
<evidence type="ECO:0000256" key="15">
    <source>
        <dbReference type="ARBA" id="ARBA00044632"/>
    </source>
</evidence>
<feature type="domain" description="Formamidopyrimidine-DNA glycosylase catalytic" evidence="18">
    <location>
        <begin position="2"/>
        <end position="114"/>
    </location>
</feature>
<dbReference type="SMART" id="SM01232">
    <property type="entry name" value="H2TH"/>
    <property type="match status" value="1"/>
</dbReference>
<keyword evidence="20" id="KW-1185">Reference proteome</keyword>
<dbReference type="Gene3D" id="3.20.190.10">
    <property type="entry name" value="MutM-like, N-terminal"/>
    <property type="match status" value="1"/>
</dbReference>